<dbReference type="Proteomes" id="UP000470384">
    <property type="component" value="Unassembled WGS sequence"/>
</dbReference>
<dbReference type="PANTHER" id="PTHR46230">
    <property type="match status" value="1"/>
</dbReference>
<sequence>MSVAETIKAKLTSALDPTRLDITDDSARHVGHAGASGGGESHFKVVVVSEVFDGKSRIERHMLVNEALAEELRGPIHMLQIKAMTPAEEWQ</sequence>
<dbReference type="RefSeq" id="WP_160586656.1">
    <property type="nucleotide sequence ID" value="NZ_BMHN01000001.1"/>
</dbReference>
<gene>
    <name evidence="2" type="ORF">GTQ45_02385</name>
</gene>
<dbReference type="EMBL" id="WXYQ01000001">
    <property type="protein sequence ID" value="NBG94579.1"/>
    <property type="molecule type" value="Genomic_DNA"/>
</dbReference>
<evidence type="ECO:0000313" key="2">
    <source>
        <dbReference type="EMBL" id="NBG94579.1"/>
    </source>
</evidence>
<dbReference type="InterPro" id="IPR036065">
    <property type="entry name" value="BolA-like_sf"/>
</dbReference>
<dbReference type="Gene3D" id="3.30.300.90">
    <property type="entry name" value="BolA-like"/>
    <property type="match status" value="1"/>
</dbReference>
<keyword evidence="3" id="KW-1185">Reference proteome</keyword>
<evidence type="ECO:0000256" key="1">
    <source>
        <dbReference type="RuleBase" id="RU003860"/>
    </source>
</evidence>
<dbReference type="SUPFAM" id="SSF82657">
    <property type="entry name" value="BolA-like"/>
    <property type="match status" value="1"/>
</dbReference>
<dbReference type="OrthoDB" id="9811118at2"/>
<dbReference type="GO" id="GO:0016226">
    <property type="term" value="P:iron-sulfur cluster assembly"/>
    <property type="evidence" value="ECO:0007669"/>
    <property type="project" value="TreeGrafter"/>
</dbReference>
<dbReference type="PANTHER" id="PTHR46230:SF7">
    <property type="entry name" value="BOLA-LIKE PROTEIN 1"/>
    <property type="match status" value="1"/>
</dbReference>
<name>A0A845Q870_9HYPH</name>
<dbReference type="GeneID" id="300653560"/>
<dbReference type="PIRSF" id="PIRSF003113">
    <property type="entry name" value="BolA"/>
    <property type="match status" value="1"/>
</dbReference>
<comment type="similarity">
    <text evidence="1">Belongs to the BolA/IbaG family.</text>
</comment>
<organism evidence="2 3">
    <name type="scientific">Pyruvatibacter mobilis</name>
    <dbReference type="NCBI Taxonomy" id="1712261"/>
    <lineage>
        <taxon>Bacteria</taxon>
        <taxon>Pseudomonadati</taxon>
        <taxon>Pseudomonadota</taxon>
        <taxon>Alphaproteobacteria</taxon>
        <taxon>Hyphomicrobiales</taxon>
        <taxon>Parvibaculaceae</taxon>
        <taxon>Pyruvatibacter</taxon>
    </lineage>
</organism>
<accession>A0A845Q870</accession>
<proteinExistence type="inferred from homology"/>
<dbReference type="Pfam" id="PF01722">
    <property type="entry name" value="BolA"/>
    <property type="match status" value="1"/>
</dbReference>
<dbReference type="InterPro" id="IPR002634">
    <property type="entry name" value="BolA"/>
</dbReference>
<dbReference type="AlphaFoldDB" id="A0A845Q870"/>
<protein>
    <submittedName>
        <fullName evidence="2">BolA/IbaG family iron-sulfur metabolism protein</fullName>
    </submittedName>
</protein>
<reference evidence="2 3" key="1">
    <citation type="journal article" date="2016" name="Int. J. Syst. Evol. Microbiol.">
        <title>Pyruvatibacter mobilis gen. nov., sp. nov., a marine bacterium from the culture broth of Picochlorum sp. 122.</title>
        <authorList>
            <person name="Wang G."/>
            <person name="Tang M."/>
            <person name="Wu H."/>
            <person name="Dai S."/>
            <person name="Li T."/>
            <person name="Chen C."/>
            <person name="He H."/>
            <person name="Fan J."/>
            <person name="Xiang W."/>
            <person name="Li X."/>
        </authorList>
    </citation>
    <scope>NUCLEOTIDE SEQUENCE [LARGE SCALE GENOMIC DNA]</scope>
    <source>
        <strain evidence="2 3">GYP-11</strain>
    </source>
</reference>
<comment type="caution">
    <text evidence="2">The sequence shown here is derived from an EMBL/GenBank/DDBJ whole genome shotgun (WGS) entry which is preliminary data.</text>
</comment>
<evidence type="ECO:0000313" key="3">
    <source>
        <dbReference type="Proteomes" id="UP000470384"/>
    </source>
</evidence>